<dbReference type="AlphaFoldDB" id="A0A7S0WXY6"/>
<organism evidence="3">
    <name type="scientific">Pyramimonas obovata</name>
    <dbReference type="NCBI Taxonomy" id="1411642"/>
    <lineage>
        <taxon>Eukaryota</taxon>
        <taxon>Viridiplantae</taxon>
        <taxon>Chlorophyta</taxon>
        <taxon>Pyramimonadophyceae</taxon>
        <taxon>Pyramimonadales</taxon>
        <taxon>Pyramimonadaceae</taxon>
        <taxon>Pyramimonas</taxon>
        <taxon>Pyramimonas incertae sedis</taxon>
    </lineage>
</organism>
<feature type="domain" description="LysM" evidence="2">
    <location>
        <begin position="38"/>
        <end position="83"/>
    </location>
</feature>
<dbReference type="PROSITE" id="PS51782">
    <property type="entry name" value="LYSM"/>
    <property type="match status" value="1"/>
</dbReference>
<feature type="transmembrane region" description="Helical" evidence="1">
    <location>
        <begin position="101"/>
        <end position="123"/>
    </location>
</feature>
<evidence type="ECO:0000259" key="2">
    <source>
        <dbReference type="PROSITE" id="PS51782"/>
    </source>
</evidence>
<dbReference type="Pfam" id="PF01476">
    <property type="entry name" value="LysM"/>
    <property type="match status" value="1"/>
</dbReference>
<keyword evidence="1" id="KW-0472">Membrane</keyword>
<evidence type="ECO:0000256" key="1">
    <source>
        <dbReference type="SAM" id="Phobius"/>
    </source>
</evidence>
<gene>
    <name evidence="3" type="ORF">POBO1169_LOCUS19863</name>
</gene>
<name>A0A7S0WXY6_9CHLO</name>
<sequence>MATSVALPARAVIAGKKVRASTRMAVPAARSALKVSAATYKVQPGDTVYKIATLYKVTPMALAESNKVDLKSFIIQPDQVLNIPKSTAVSSTMGAKGGKGLFGQLLSVKGAFVLALLLAAVFYKTNEGKKDE</sequence>
<dbReference type="Gene3D" id="3.10.350.10">
    <property type="entry name" value="LysM domain"/>
    <property type="match status" value="1"/>
</dbReference>
<reference evidence="3" key="1">
    <citation type="submission" date="2021-01" db="EMBL/GenBank/DDBJ databases">
        <authorList>
            <person name="Corre E."/>
            <person name="Pelletier E."/>
            <person name="Niang G."/>
            <person name="Scheremetjew M."/>
            <person name="Finn R."/>
            <person name="Kale V."/>
            <person name="Holt S."/>
            <person name="Cochrane G."/>
            <person name="Meng A."/>
            <person name="Brown T."/>
            <person name="Cohen L."/>
        </authorList>
    </citation>
    <scope>NUCLEOTIDE SEQUENCE</scope>
    <source>
        <strain evidence="3">CCMP722</strain>
    </source>
</reference>
<accession>A0A7S0WXY6</accession>
<proteinExistence type="predicted"/>
<dbReference type="InterPro" id="IPR036779">
    <property type="entry name" value="LysM_dom_sf"/>
</dbReference>
<keyword evidence="1" id="KW-0812">Transmembrane</keyword>
<dbReference type="EMBL" id="HBFA01039767">
    <property type="protein sequence ID" value="CAD8691090.1"/>
    <property type="molecule type" value="Transcribed_RNA"/>
</dbReference>
<dbReference type="CDD" id="cd00118">
    <property type="entry name" value="LysM"/>
    <property type="match status" value="1"/>
</dbReference>
<evidence type="ECO:0000313" key="3">
    <source>
        <dbReference type="EMBL" id="CAD8691090.1"/>
    </source>
</evidence>
<dbReference type="InterPro" id="IPR018392">
    <property type="entry name" value="LysM"/>
</dbReference>
<keyword evidence="1" id="KW-1133">Transmembrane helix</keyword>
<dbReference type="SMART" id="SM00257">
    <property type="entry name" value="LysM"/>
    <property type="match status" value="1"/>
</dbReference>
<dbReference type="SUPFAM" id="SSF54106">
    <property type="entry name" value="LysM domain"/>
    <property type="match status" value="1"/>
</dbReference>
<protein>
    <recommendedName>
        <fullName evidence="2">LysM domain-containing protein</fullName>
    </recommendedName>
</protein>